<dbReference type="FunFam" id="3.40.50.300:FF:000877">
    <property type="entry name" value="RNA helicase"/>
    <property type="match status" value="1"/>
</dbReference>
<dbReference type="GO" id="GO:0016787">
    <property type="term" value="F:hydrolase activity"/>
    <property type="evidence" value="ECO:0007669"/>
    <property type="project" value="UniProtKB-KW"/>
</dbReference>
<comment type="function">
    <text evidence="10">RNA helicase.</text>
</comment>
<dbReference type="InterPro" id="IPR000629">
    <property type="entry name" value="RNA-helicase_DEAD-box_CS"/>
</dbReference>
<dbReference type="InterPro" id="IPR001650">
    <property type="entry name" value="Helicase_C-like"/>
</dbReference>
<comment type="domain">
    <text evidence="10">The Q motif is unique to and characteristic of the DEAD box family of RNA helicases and controls ATP binding and hydrolysis.</text>
</comment>
<comment type="catalytic activity">
    <reaction evidence="8 10">
        <text>ATP + H2O = ADP + phosphate + H(+)</text>
        <dbReference type="Rhea" id="RHEA:13065"/>
        <dbReference type="ChEBI" id="CHEBI:15377"/>
        <dbReference type="ChEBI" id="CHEBI:15378"/>
        <dbReference type="ChEBI" id="CHEBI:30616"/>
        <dbReference type="ChEBI" id="CHEBI:43474"/>
        <dbReference type="ChEBI" id="CHEBI:456216"/>
        <dbReference type="EC" id="3.6.4.13"/>
    </reaction>
</comment>
<evidence type="ECO:0000256" key="10">
    <source>
        <dbReference type="RuleBase" id="RU365068"/>
    </source>
</evidence>
<dbReference type="Gene3D" id="3.40.50.300">
    <property type="entry name" value="P-loop containing nucleotide triphosphate hydrolases"/>
    <property type="match status" value="2"/>
</dbReference>
<dbReference type="PROSITE" id="PS51194">
    <property type="entry name" value="HELICASE_CTER"/>
    <property type="match status" value="1"/>
</dbReference>
<evidence type="ECO:0000256" key="3">
    <source>
        <dbReference type="ARBA" id="ARBA00022806"/>
    </source>
</evidence>
<dbReference type="PANTHER" id="PTHR24031">
    <property type="entry name" value="RNA HELICASE"/>
    <property type="match status" value="1"/>
</dbReference>
<dbReference type="Pfam" id="PF13959">
    <property type="entry name" value="CTE_SPB4"/>
    <property type="match status" value="1"/>
</dbReference>
<sequence>MPKKWETLGVNLHQEVRKAIESLDFPFMTPVQAATIPQLLGKKDVAAEAVTGSGKTLAFLIPILDFLKRRESEEKWQKHDVGAIVISPTRELALQTKEVLDQLLKSVNNLTQILLVGGNSVDDDVKSFREKGGNIIICTPGRLEDLLTRKQDINLPNAVKKLEVLILDEADRLLDLGFQKTLDTILSYLPRQRRTGLFSATQTKEVQDLIRAGLRNPVLVSVSAKAKQSTPDMLQNYYILAKNDGKLSTLLSFLQQKQIQKSMLFLPTCACVDYWSKIFTQIIPKDLELPVLAIHGKMKNKRQRVLDKFRDSEKALLLCTDVMARGIDIPEVDWVLQWDPPANASAFVHRVGRTARQGQQGSALIVLLENEEAYVNFIETNQRVKLNKLDDMAGEGHFQIDTLREKIRSLLKKDRLLLETATKAYVSHIRAYSKHECSLLLRVQELPLGALGATYGLLQLPKMPELKNRDISDFPIVDNLNMDIIPYKDKIREAIRKKKLEEYKNTGIWPNKKTKHIKKSTEAWSITKQKKDERKEKRTKRKQAKLAAKTEGKTKKRKGGVTEEDIEELKRDMALLKKFKKKKISDEEYDKQMGLA</sequence>
<feature type="domain" description="Helicase C-terminal" evidence="13">
    <location>
        <begin position="246"/>
        <end position="397"/>
    </location>
</feature>
<keyword evidence="5 10" id="KW-0694">RNA-binding</keyword>
<dbReference type="CDD" id="cd17960">
    <property type="entry name" value="DEADc_DDX55"/>
    <property type="match status" value="1"/>
</dbReference>
<dbReference type="InterPro" id="IPR011545">
    <property type="entry name" value="DEAD/DEAH_box_helicase_dom"/>
</dbReference>
<dbReference type="InterPro" id="IPR027417">
    <property type="entry name" value="P-loop_NTPase"/>
</dbReference>
<organism evidence="14 15">
    <name type="scientific">Ceutorhynchus assimilis</name>
    <name type="common">cabbage seed weevil</name>
    <dbReference type="NCBI Taxonomy" id="467358"/>
    <lineage>
        <taxon>Eukaryota</taxon>
        <taxon>Metazoa</taxon>
        <taxon>Ecdysozoa</taxon>
        <taxon>Arthropoda</taxon>
        <taxon>Hexapoda</taxon>
        <taxon>Insecta</taxon>
        <taxon>Pterygota</taxon>
        <taxon>Neoptera</taxon>
        <taxon>Endopterygota</taxon>
        <taxon>Coleoptera</taxon>
        <taxon>Polyphaga</taxon>
        <taxon>Cucujiformia</taxon>
        <taxon>Curculionidae</taxon>
        <taxon>Ceutorhynchinae</taxon>
        <taxon>Ceutorhynchus</taxon>
    </lineage>
</organism>
<dbReference type="SMART" id="SM01178">
    <property type="entry name" value="DUF4217"/>
    <property type="match status" value="1"/>
</dbReference>
<evidence type="ECO:0000259" key="12">
    <source>
        <dbReference type="PROSITE" id="PS51192"/>
    </source>
</evidence>
<dbReference type="SMART" id="SM00490">
    <property type="entry name" value="HELICc"/>
    <property type="match status" value="1"/>
</dbReference>
<dbReference type="Pfam" id="PF00270">
    <property type="entry name" value="DEAD"/>
    <property type="match status" value="1"/>
</dbReference>
<dbReference type="Pfam" id="PF23681">
    <property type="entry name" value="CTT_SPB4"/>
    <property type="match status" value="1"/>
</dbReference>
<dbReference type="PROSITE" id="PS51192">
    <property type="entry name" value="HELICASE_ATP_BIND_1"/>
    <property type="match status" value="1"/>
</dbReference>
<dbReference type="InterPro" id="IPR014001">
    <property type="entry name" value="Helicase_ATP-bd"/>
</dbReference>
<dbReference type="Proteomes" id="UP001152799">
    <property type="component" value="Chromosome 6"/>
</dbReference>
<accession>A0A9N9MRC6</accession>
<dbReference type="GO" id="GO:0003724">
    <property type="term" value="F:RNA helicase activity"/>
    <property type="evidence" value="ECO:0007669"/>
    <property type="project" value="UniProtKB-EC"/>
</dbReference>
<keyword evidence="1 9" id="KW-0547">Nucleotide-binding</keyword>
<evidence type="ECO:0000256" key="6">
    <source>
        <dbReference type="ARBA" id="ARBA00023054"/>
    </source>
</evidence>
<reference evidence="14" key="1">
    <citation type="submission" date="2022-01" db="EMBL/GenBank/DDBJ databases">
        <authorList>
            <person name="King R."/>
        </authorList>
    </citation>
    <scope>NUCLEOTIDE SEQUENCE</scope>
</reference>
<dbReference type="InterPro" id="IPR056330">
    <property type="entry name" value="CTT_SPB4"/>
</dbReference>
<dbReference type="EC" id="3.6.4.13" evidence="10"/>
<evidence type="ECO:0000313" key="14">
    <source>
        <dbReference type="EMBL" id="CAG9769969.1"/>
    </source>
</evidence>
<evidence type="ECO:0000256" key="7">
    <source>
        <dbReference type="ARBA" id="ARBA00038002"/>
    </source>
</evidence>
<evidence type="ECO:0000256" key="4">
    <source>
        <dbReference type="ARBA" id="ARBA00022840"/>
    </source>
</evidence>
<dbReference type="EMBL" id="OU892282">
    <property type="protein sequence ID" value="CAG9769969.1"/>
    <property type="molecule type" value="Genomic_DNA"/>
</dbReference>
<keyword evidence="4 9" id="KW-0067">ATP-binding</keyword>
<dbReference type="InterPro" id="IPR025313">
    <property type="entry name" value="SPB4-like_CTE"/>
</dbReference>
<dbReference type="PROSITE" id="PS00039">
    <property type="entry name" value="DEAD_ATP_HELICASE"/>
    <property type="match status" value="1"/>
</dbReference>
<dbReference type="OrthoDB" id="7396459at2759"/>
<gene>
    <name evidence="14" type="ORF">CEUTPL_LOCUS10439</name>
</gene>
<keyword evidence="3 9" id="KW-0347">Helicase</keyword>
<keyword evidence="2 9" id="KW-0378">Hydrolase</keyword>
<comment type="similarity">
    <text evidence="7">Belongs to the DEAD box helicase family. DDX55/SPB4 subfamily.</text>
</comment>
<keyword evidence="6" id="KW-0175">Coiled coil</keyword>
<dbReference type="CDD" id="cd18787">
    <property type="entry name" value="SF2_C_DEAD"/>
    <property type="match status" value="1"/>
</dbReference>
<feature type="region of interest" description="Disordered" evidence="11">
    <location>
        <begin position="528"/>
        <end position="564"/>
    </location>
</feature>
<dbReference type="SMART" id="SM00487">
    <property type="entry name" value="DEXDc"/>
    <property type="match status" value="1"/>
</dbReference>
<dbReference type="Pfam" id="PF00271">
    <property type="entry name" value="Helicase_C"/>
    <property type="match status" value="1"/>
</dbReference>
<evidence type="ECO:0000256" key="5">
    <source>
        <dbReference type="ARBA" id="ARBA00022884"/>
    </source>
</evidence>
<dbReference type="GO" id="GO:0005524">
    <property type="term" value="F:ATP binding"/>
    <property type="evidence" value="ECO:0007669"/>
    <property type="project" value="UniProtKB-UniRule"/>
</dbReference>
<evidence type="ECO:0000256" key="9">
    <source>
        <dbReference type="RuleBase" id="RU000492"/>
    </source>
</evidence>
<evidence type="ECO:0000256" key="11">
    <source>
        <dbReference type="SAM" id="MobiDB-lite"/>
    </source>
</evidence>
<dbReference type="AlphaFoldDB" id="A0A9N9MRC6"/>
<dbReference type="GO" id="GO:0003723">
    <property type="term" value="F:RNA binding"/>
    <property type="evidence" value="ECO:0007669"/>
    <property type="project" value="UniProtKB-UniRule"/>
</dbReference>
<dbReference type="SUPFAM" id="SSF52540">
    <property type="entry name" value="P-loop containing nucleoside triphosphate hydrolases"/>
    <property type="match status" value="1"/>
</dbReference>
<evidence type="ECO:0000313" key="15">
    <source>
        <dbReference type="Proteomes" id="UP001152799"/>
    </source>
</evidence>
<evidence type="ECO:0000256" key="8">
    <source>
        <dbReference type="ARBA" id="ARBA00047984"/>
    </source>
</evidence>
<evidence type="ECO:0000256" key="2">
    <source>
        <dbReference type="ARBA" id="ARBA00022801"/>
    </source>
</evidence>
<feature type="domain" description="Helicase ATP-binding" evidence="12">
    <location>
        <begin position="36"/>
        <end position="220"/>
    </location>
</feature>
<evidence type="ECO:0000259" key="13">
    <source>
        <dbReference type="PROSITE" id="PS51194"/>
    </source>
</evidence>
<name>A0A9N9MRC6_9CUCU</name>
<keyword evidence="15" id="KW-1185">Reference proteome</keyword>
<evidence type="ECO:0000256" key="1">
    <source>
        <dbReference type="ARBA" id="ARBA00022741"/>
    </source>
</evidence>
<proteinExistence type="inferred from homology"/>
<protein>
    <recommendedName>
        <fullName evidence="10">ATP-dependent RNA helicase</fullName>
        <ecNumber evidence="10">3.6.4.13</ecNumber>
    </recommendedName>
</protein>